<comment type="subcellular location">
    <subcellularLocation>
        <location evidence="1">Membrane</location>
        <topology evidence="1">Multi-pass membrane protein</topology>
    </subcellularLocation>
</comment>
<dbReference type="GO" id="GO:0015293">
    <property type="term" value="F:symporter activity"/>
    <property type="evidence" value="ECO:0007669"/>
    <property type="project" value="UniProtKB-KW"/>
</dbReference>
<evidence type="ECO:0000256" key="4">
    <source>
        <dbReference type="ARBA" id="ARBA00022597"/>
    </source>
</evidence>
<keyword evidence="6" id="KW-0769">Symport</keyword>
<dbReference type="PROSITE" id="PS00216">
    <property type="entry name" value="SUGAR_TRANSPORT_1"/>
    <property type="match status" value="1"/>
</dbReference>
<evidence type="ECO:0000256" key="8">
    <source>
        <dbReference type="ARBA" id="ARBA00023136"/>
    </source>
</evidence>
<feature type="transmembrane region" description="Helical" evidence="10">
    <location>
        <begin position="123"/>
        <end position="145"/>
    </location>
</feature>
<feature type="transmembrane region" description="Helical" evidence="10">
    <location>
        <begin position="99"/>
        <end position="117"/>
    </location>
</feature>
<evidence type="ECO:0000256" key="6">
    <source>
        <dbReference type="ARBA" id="ARBA00022847"/>
    </source>
</evidence>
<accession>A0AAV9B1C0</accession>
<dbReference type="Gene3D" id="1.20.1250.20">
    <property type="entry name" value="MFS general substrate transporter like domains"/>
    <property type="match status" value="1"/>
</dbReference>
<evidence type="ECO:0000256" key="5">
    <source>
        <dbReference type="ARBA" id="ARBA00022692"/>
    </source>
</evidence>
<dbReference type="FunFam" id="1.20.1250.20:FF:000002">
    <property type="entry name" value="Sugar transport protein 13"/>
    <property type="match status" value="1"/>
</dbReference>
<dbReference type="InterPro" id="IPR020846">
    <property type="entry name" value="MFS_dom"/>
</dbReference>
<evidence type="ECO:0000256" key="2">
    <source>
        <dbReference type="ARBA" id="ARBA00010992"/>
    </source>
</evidence>
<feature type="transmembrane region" description="Helical" evidence="10">
    <location>
        <begin position="307"/>
        <end position="328"/>
    </location>
</feature>
<dbReference type="PROSITE" id="PS00217">
    <property type="entry name" value="SUGAR_TRANSPORT_2"/>
    <property type="match status" value="1"/>
</dbReference>
<evidence type="ECO:0000256" key="9">
    <source>
        <dbReference type="RuleBase" id="RU003346"/>
    </source>
</evidence>
<keyword evidence="5 10" id="KW-0812">Transmembrane</keyword>
<feature type="transmembrane region" description="Helical" evidence="10">
    <location>
        <begin position="407"/>
        <end position="428"/>
    </location>
</feature>
<proteinExistence type="inferred from homology"/>
<dbReference type="GO" id="GO:0015145">
    <property type="term" value="F:monosaccharide transmembrane transporter activity"/>
    <property type="evidence" value="ECO:0007669"/>
    <property type="project" value="InterPro"/>
</dbReference>
<evidence type="ECO:0000256" key="10">
    <source>
        <dbReference type="SAM" id="Phobius"/>
    </source>
</evidence>
<comment type="caution">
    <text evidence="12">The sequence shown here is derived from an EMBL/GenBank/DDBJ whole genome shotgun (WGS) entry which is preliminary data.</text>
</comment>
<dbReference type="InterPro" id="IPR005828">
    <property type="entry name" value="MFS_sugar_transport-like"/>
</dbReference>
<evidence type="ECO:0000313" key="12">
    <source>
        <dbReference type="EMBL" id="KAK1270236.1"/>
    </source>
</evidence>
<organism evidence="12 13">
    <name type="scientific">Acorus gramineus</name>
    <name type="common">Dwarf sweet flag</name>
    <dbReference type="NCBI Taxonomy" id="55184"/>
    <lineage>
        <taxon>Eukaryota</taxon>
        <taxon>Viridiplantae</taxon>
        <taxon>Streptophyta</taxon>
        <taxon>Embryophyta</taxon>
        <taxon>Tracheophyta</taxon>
        <taxon>Spermatophyta</taxon>
        <taxon>Magnoliopsida</taxon>
        <taxon>Liliopsida</taxon>
        <taxon>Acoraceae</taxon>
        <taxon>Acorus</taxon>
    </lineage>
</organism>
<feature type="transmembrane region" description="Helical" evidence="10">
    <location>
        <begin position="185"/>
        <end position="208"/>
    </location>
</feature>
<dbReference type="Proteomes" id="UP001179952">
    <property type="component" value="Unassembled WGS sequence"/>
</dbReference>
<keyword evidence="13" id="KW-1185">Reference proteome</keyword>
<dbReference type="PROSITE" id="PS50850">
    <property type="entry name" value="MFS"/>
    <property type="match status" value="1"/>
</dbReference>
<dbReference type="EMBL" id="JAUJYN010000005">
    <property type="protein sequence ID" value="KAK1270236.1"/>
    <property type="molecule type" value="Genomic_DNA"/>
</dbReference>
<dbReference type="InterPro" id="IPR036259">
    <property type="entry name" value="MFS_trans_sf"/>
</dbReference>
<feature type="transmembrane region" description="Helical" evidence="10">
    <location>
        <begin position="434"/>
        <end position="457"/>
    </location>
</feature>
<feature type="transmembrane region" description="Helical" evidence="10">
    <location>
        <begin position="369"/>
        <end position="395"/>
    </location>
</feature>
<dbReference type="Pfam" id="PF00083">
    <property type="entry name" value="Sugar_tr"/>
    <property type="match status" value="1"/>
</dbReference>
<protein>
    <submittedName>
        <fullName evidence="12">Sugar transport protein 6</fullName>
    </submittedName>
</protein>
<gene>
    <name evidence="12" type="ORF">QJS04_geneDACA007586</name>
</gene>
<dbReference type="InterPro" id="IPR003663">
    <property type="entry name" value="Sugar/inositol_transpt"/>
</dbReference>
<evidence type="ECO:0000256" key="3">
    <source>
        <dbReference type="ARBA" id="ARBA00022448"/>
    </source>
</evidence>
<feature type="domain" description="Major facilitator superfamily (MFS) profile" evidence="11">
    <location>
        <begin position="5"/>
        <end position="461"/>
    </location>
</feature>
<evidence type="ECO:0000256" key="7">
    <source>
        <dbReference type="ARBA" id="ARBA00022989"/>
    </source>
</evidence>
<dbReference type="NCBIfam" id="TIGR00879">
    <property type="entry name" value="SP"/>
    <property type="match status" value="1"/>
</dbReference>
<keyword evidence="4 12" id="KW-0762">Sugar transport</keyword>
<dbReference type="GO" id="GO:0016020">
    <property type="term" value="C:membrane"/>
    <property type="evidence" value="ECO:0007669"/>
    <property type="project" value="UniProtKB-SubCell"/>
</dbReference>
<dbReference type="PRINTS" id="PR00171">
    <property type="entry name" value="SUGRTRNSPORT"/>
</dbReference>
<feature type="transmembrane region" description="Helical" evidence="10">
    <location>
        <begin position="21"/>
        <end position="38"/>
    </location>
</feature>
<name>A0AAV9B1C0_ACOGR</name>
<dbReference type="PANTHER" id="PTHR23500">
    <property type="entry name" value="SOLUTE CARRIER FAMILY 2, FACILITATED GLUCOSE TRANSPORTER"/>
    <property type="match status" value="1"/>
</dbReference>
<dbReference type="SUPFAM" id="SSF103473">
    <property type="entry name" value="MFS general substrate transporter"/>
    <property type="match status" value="1"/>
</dbReference>
<feature type="transmembrane region" description="Helical" evidence="10">
    <location>
        <begin position="335"/>
        <end position="357"/>
    </location>
</feature>
<sequence>MAGPMISSTANGPVFEAKTTFYVIVCGLLAATGGVTAMDDFLEKFFPAVYVRKHHVKENNYCKYNDKGLQLFTSSLYLAAIVASFFASKCCTKFGRRPTMGVASMFFLAGVVFNAAAQNLAMLIIGRLLLGLGVGFANQTVPLFLSEIAPPQIRGMLNILFQLMITIGILLAQILNYFMSSHHPWGWRLSLGGAGVPALILCFGSLLIPETPTSLIERGHLDQGKLVLQKIRGTDAVEAELGELVAASEAAKEMESPFKGLKRRESFPPLVVTVLIQVFQQFGGMNAIMFYAPVLFQTMGFKSDASLLSNLITGSVNCVATFVSSVLVDRAGRRALLLQASAQMFLCQVIMGSIMAVHLKDNNTLPEGMAMGVVVLICAFVAGFAWSWGPMGWLIPSEIFPIQTRNAGYFFGVSTNMICTFIIAQTYLSMLCSMRAGVFFFFASWIAVMGLFVAFLLPETKGVPIEEVKERVWKKHWFWKRYMTQDDEHPDKEVQL</sequence>
<evidence type="ECO:0000256" key="1">
    <source>
        <dbReference type="ARBA" id="ARBA00004141"/>
    </source>
</evidence>
<dbReference type="InterPro" id="IPR045262">
    <property type="entry name" value="STP/PLT_plant"/>
</dbReference>
<keyword evidence="8 10" id="KW-0472">Membrane</keyword>
<evidence type="ECO:0000313" key="13">
    <source>
        <dbReference type="Proteomes" id="UP001179952"/>
    </source>
</evidence>
<dbReference type="CDD" id="cd17361">
    <property type="entry name" value="MFS_STP"/>
    <property type="match status" value="1"/>
</dbReference>
<dbReference type="AlphaFoldDB" id="A0AAV9B1C0"/>
<feature type="transmembrane region" description="Helical" evidence="10">
    <location>
        <begin position="69"/>
        <end position="87"/>
    </location>
</feature>
<keyword evidence="3 9" id="KW-0813">Transport</keyword>
<reference evidence="12" key="1">
    <citation type="journal article" date="2023" name="Nat. Commun.">
        <title>Diploid and tetraploid genomes of Acorus and the evolution of monocots.</title>
        <authorList>
            <person name="Ma L."/>
            <person name="Liu K.W."/>
            <person name="Li Z."/>
            <person name="Hsiao Y.Y."/>
            <person name="Qi Y."/>
            <person name="Fu T."/>
            <person name="Tang G.D."/>
            <person name="Zhang D."/>
            <person name="Sun W.H."/>
            <person name="Liu D.K."/>
            <person name="Li Y."/>
            <person name="Chen G.Z."/>
            <person name="Liu X.D."/>
            <person name="Liao X.Y."/>
            <person name="Jiang Y.T."/>
            <person name="Yu X."/>
            <person name="Hao Y."/>
            <person name="Huang J."/>
            <person name="Zhao X.W."/>
            <person name="Ke S."/>
            <person name="Chen Y.Y."/>
            <person name="Wu W.L."/>
            <person name="Hsu J.L."/>
            <person name="Lin Y.F."/>
            <person name="Huang M.D."/>
            <person name="Li C.Y."/>
            <person name="Huang L."/>
            <person name="Wang Z.W."/>
            <person name="Zhao X."/>
            <person name="Zhong W.Y."/>
            <person name="Peng D.H."/>
            <person name="Ahmad S."/>
            <person name="Lan S."/>
            <person name="Zhang J.S."/>
            <person name="Tsai W.C."/>
            <person name="Van de Peer Y."/>
            <person name="Liu Z.J."/>
        </authorList>
    </citation>
    <scope>NUCLEOTIDE SEQUENCE</scope>
    <source>
        <strain evidence="12">SCP</strain>
    </source>
</reference>
<dbReference type="InterPro" id="IPR044778">
    <property type="entry name" value="MFS_STP/MST-like_plant"/>
</dbReference>
<evidence type="ECO:0000259" key="11">
    <source>
        <dbReference type="PROSITE" id="PS50850"/>
    </source>
</evidence>
<feature type="transmembrane region" description="Helical" evidence="10">
    <location>
        <begin position="270"/>
        <end position="295"/>
    </location>
</feature>
<dbReference type="InterPro" id="IPR005829">
    <property type="entry name" value="Sugar_transporter_CS"/>
</dbReference>
<dbReference type="PANTHER" id="PTHR23500:SF371">
    <property type="entry name" value="OS07G0206600 PROTEIN"/>
    <property type="match status" value="1"/>
</dbReference>
<keyword evidence="7 10" id="KW-1133">Transmembrane helix</keyword>
<reference evidence="12" key="2">
    <citation type="submission" date="2023-06" db="EMBL/GenBank/DDBJ databases">
        <authorList>
            <person name="Ma L."/>
            <person name="Liu K.-W."/>
            <person name="Li Z."/>
            <person name="Hsiao Y.-Y."/>
            <person name="Qi Y."/>
            <person name="Fu T."/>
            <person name="Tang G."/>
            <person name="Zhang D."/>
            <person name="Sun W.-H."/>
            <person name="Liu D.-K."/>
            <person name="Li Y."/>
            <person name="Chen G.-Z."/>
            <person name="Liu X.-D."/>
            <person name="Liao X.-Y."/>
            <person name="Jiang Y.-T."/>
            <person name="Yu X."/>
            <person name="Hao Y."/>
            <person name="Huang J."/>
            <person name="Zhao X.-W."/>
            <person name="Ke S."/>
            <person name="Chen Y.-Y."/>
            <person name="Wu W.-L."/>
            <person name="Hsu J.-L."/>
            <person name="Lin Y.-F."/>
            <person name="Huang M.-D."/>
            <person name="Li C.-Y."/>
            <person name="Huang L."/>
            <person name="Wang Z.-W."/>
            <person name="Zhao X."/>
            <person name="Zhong W.-Y."/>
            <person name="Peng D.-H."/>
            <person name="Ahmad S."/>
            <person name="Lan S."/>
            <person name="Zhang J.-S."/>
            <person name="Tsai W.-C."/>
            <person name="Van De Peer Y."/>
            <person name="Liu Z.-J."/>
        </authorList>
    </citation>
    <scope>NUCLEOTIDE SEQUENCE</scope>
    <source>
        <strain evidence="12">SCP</strain>
        <tissue evidence="12">Leaves</tissue>
    </source>
</reference>
<comment type="similarity">
    <text evidence="2 9">Belongs to the major facilitator superfamily. Sugar transporter (TC 2.A.1.1) family.</text>
</comment>
<feature type="transmembrane region" description="Helical" evidence="10">
    <location>
        <begin position="157"/>
        <end position="179"/>
    </location>
</feature>